<name>A0ABP1NH77_XYLVO</name>
<comment type="caution">
    <text evidence="2">The sequence shown here is derived from an EMBL/GenBank/DDBJ whole genome shotgun (WGS) entry which is preliminary data.</text>
</comment>
<organism evidence="2 3">
    <name type="scientific">Xylocopa violacea</name>
    <name type="common">Violet carpenter bee</name>
    <name type="synonym">Apis violacea</name>
    <dbReference type="NCBI Taxonomy" id="135666"/>
    <lineage>
        <taxon>Eukaryota</taxon>
        <taxon>Metazoa</taxon>
        <taxon>Ecdysozoa</taxon>
        <taxon>Arthropoda</taxon>
        <taxon>Hexapoda</taxon>
        <taxon>Insecta</taxon>
        <taxon>Pterygota</taxon>
        <taxon>Neoptera</taxon>
        <taxon>Endopterygota</taxon>
        <taxon>Hymenoptera</taxon>
        <taxon>Apocrita</taxon>
        <taxon>Aculeata</taxon>
        <taxon>Apoidea</taxon>
        <taxon>Anthophila</taxon>
        <taxon>Apidae</taxon>
        <taxon>Xylocopa</taxon>
        <taxon>Xylocopa</taxon>
    </lineage>
</organism>
<feature type="domain" description="MADF" evidence="1">
    <location>
        <begin position="11"/>
        <end position="97"/>
    </location>
</feature>
<evidence type="ECO:0000313" key="2">
    <source>
        <dbReference type="EMBL" id="CAL7938865.1"/>
    </source>
</evidence>
<proteinExistence type="predicted"/>
<dbReference type="SMART" id="SM00595">
    <property type="entry name" value="MADF"/>
    <property type="match status" value="1"/>
</dbReference>
<accession>A0ABP1NH77</accession>
<dbReference type="InterPro" id="IPR006578">
    <property type="entry name" value="MADF-dom"/>
</dbReference>
<protein>
    <recommendedName>
        <fullName evidence="1">MADF domain-containing protein</fullName>
    </recommendedName>
</protein>
<dbReference type="Proteomes" id="UP001642520">
    <property type="component" value="Unassembled WGS sequence"/>
</dbReference>
<evidence type="ECO:0000313" key="3">
    <source>
        <dbReference type="Proteomes" id="UP001642520"/>
    </source>
</evidence>
<gene>
    <name evidence="2" type="ORF">XYLVIOL_LOCUS3542</name>
</gene>
<dbReference type="PROSITE" id="PS51029">
    <property type="entry name" value="MADF"/>
    <property type="match status" value="1"/>
</dbReference>
<dbReference type="EMBL" id="CAXAJV020001289">
    <property type="protein sequence ID" value="CAL7938865.1"/>
    <property type="molecule type" value="Genomic_DNA"/>
</dbReference>
<dbReference type="Pfam" id="PF10545">
    <property type="entry name" value="MADF_DNA_bdg"/>
    <property type="match status" value="1"/>
</dbReference>
<reference evidence="2 3" key="1">
    <citation type="submission" date="2024-08" db="EMBL/GenBank/DDBJ databases">
        <authorList>
            <person name="Will J Nash"/>
            <person name="Angela Man"/>
            <person name="Seanna McTaggart"/>
            <person name="Kendall Baker"/>
            <person name="Tom Barker"/>
            <person name="Leah Catchpole"/>
            <person name="Alex Durrant"/>
            <person name="Karim Gharbi"/>
            <person name="Naomi Irish"/>
            <person name="Gemy Kaithakottil"/>
            <person name="Debby Ku"/>
            <person name="Aaliyah Providence"/>
            <person name="Felix Shaw"/>
            <person name="David Swarbreck"/>
            <person name="Chris Watkins"/>
            <person name="Ann M. McCartney"/>
            <person name="Giulio Formenti"/>
            <person name="Alice Mouton"/>
            <person name="Noel Vella"/>
            <person name="Bjorn M von Reumont"/>
            <person name="Adriana Vella"/>
            <person name="Wilfried Haerty"/>
        </authorList>
    </citation>
    <scope>NUCLEOTIDE SEQUENCE [LARGE SCALE GENOMIC DNA]</scope>
</reference>
<sequence length="858" mass="97677">MSKWNERLVVRFLKAYKQYPCLWNPYDPNYYNCREKNNALQKIIDDLSIPGFTVTDYLHQIKNIREKYKQEQARTLKSLQSQKRYISPLPWYSILMDMLMKVIHDEERIHQGAPCTLECLGGDNIKNSEKQEKLSKTCPCNNMTSNQAFKRNKSMEKPSRLGGKRISIEKSTMQQSYVPTKDTDIDTGMMEYLAHAPSVSMDSKYISSSFLTNKNDKIYDSTRKNGAENYVPCFGYNTNLSDEINTVCTEYDNVTHDDESRQSKRITDLSEYMKMRMSNCEDFDILQGLLKRMSIGDWARKHPEIETIKRHMDAEVQYSEDMKKTSKVGISAAATIQTHNVQVDPAVVNKHGTIDASILLNIVLLEPNKDSKLNRFVEEHARNNAQSVQRVQPELSSKETQFSIENIVSDRRTTETGVNTIDCVAKEVQNTVCTSNGTKRCISVQTLYQSAKDESEKDTYHGKDSKEVAVNMIDQVSKGVQSIICVSRGNSACRMSSEKVVEIGTAMSVHEVRNIGCVTAENANEFKSIFVQCPLKEKSQSLPRSKSHDSLKRCVRNTDLKRPIDKERQGSDTPCTTNTCSLNISSLTRDDPTVALSLQQLLKKILSKREHKTQNKKSGTQIDHEYKYHPKGNCLIDTTEMVNAIKEYTTNIRDSKLTMTDEHSFEPVSRSTVMKKDKGLKTTEVDTLSAPETAMKVPVVDKEVCTRSDCKDVGTNGSYLRLICDAEIQSRYQALKDSVCSKYNTRETVSVGTQKRDPILVCVIKCNRNRAIVRLDKETLAVGKDFEKKCVKMCGRPTCIPTAVCRKSSDTCLKSALYKDRENQIASNYCRRSITFKDNICDKKCKGRNEHQRIFESY</sequence>
<evidence type="ECO:0000259" key="1">
    <source>
        <dbReference type="PROSITE" id="PS51029"/>
    </source>
</evidence>
<keyword evidence="3" id="KW-1185">Reference proteome</keyword>